<proteinExistence type="predicted"/>
<evidence type="ECO:0000256" key="2">
    <source>
        <dbReference type="SAM" id="MobiDB-lite"/>
    </source>
</evidence>
<dbReference type="AlphaFoldDB" id="A0A4S2B0J9"/>
<feature type="transmembrane region" description="Helical" evidence="3">
    <location>
        <begin position="372"/>
        <end position="392"/>
    </location>
</feature>
<dbReference type="RefSeq" id="WP_136013665.1">
    <property type="nucleotide sequence ID" value="NZ_SRZA01000006.1"/>
</dbReference>
<gene>
    <name evidence="5" type="ORF">E5356_03995</name>
</gene>
<protein>
    <submittedName>
        <fullName evidence="5">Phage tail tape measure protein</fullName>
    </submittedName>
</protein>
<feature type="transmembrane region" description="Helical" evidence="3">
    <location>
        <begin position="441"/>
        <end position="464"/>
    </location>
</feature>
<reference evidence="5 6" key="1">
    <citation type="submission" date="2019-04" db="EMBL/GenBank/DDBJ databases">
        <title>Microbes associate with the intestines of laboratory mice.</title>
        <authorList>
            <person name="Navarre W."/>
            <person name="Wong E."/>
            <person name="Huang K."/>
            <person name="Tropini C."/>
            <person name="Ng K."/>
            <person name="Yu B."/>
        </authorList>
    </citation>
    <scope>NUCLEOTIDE SEQUENCE [LARGE SCALE GENOMIC DNA]</scope>
    <source>
        <strain evidence="5 6">NM70_E10</strain>
    </source>
</reference>
<accession>A0A4S2B0J9</accession>
<feature type="transmembrane region" description="Helical" evidence="3">
    <location>
        <begin position="508"/>
        <end position="534"/>
    </location>
</feature>
<keyword evidence="3" id="KW-0472">Membrane</keyword>
<dbReference type="InterPro" id="IPR010090">
    <property type="entry name" value="Phage_tape_meas"/>
</dbReference>
<keyword evidence="6" id="KW-1185">Reference proteome</keyword>
<feature type="transmembrane region" description="Helical" evidence="3">
    <location>
        <begin position="470"/>
        <end position="496"/>
    </location>
</feature>
<organism evidence="5 6">
    <name type="scientific">Bacteroides acidifaciens</name>
    <dbReference type="NCBI Taxonomy" id="85831"/>
    <lineage>
        <taxon>Bacteria</taxon>
        <taxon>Pseudomonadati</taxon>
        <taxon>Bacteroidota</taxon>
        <taxon>Bacteroidia</taxon>
        <taxon>Bacteroidales</taxon>
        <taxon>Bacteroidaceae</taxon>
        <taxon>Bacteroides</taxon>
    </lineage>
</organism>
<evidence type="ECO:0000313" key="5">
    <source>
        <dbReference type="EMBL" id="TGY07469.1"/>
    </source>
</evidence>
<evidence type="ECO:0000256" key="1">
    <source>
        <dbReference type="ARBA" id="ARBA00022612"/>
    </source>
</evidence>
<keyword evidence="1" id="KW-1188">Viral release from host cell</keyword>
<dbReference type="NCBIfam" id="TIGR01760">
    <property type="entry name" value="tape_meas_TP901"/>
    <property type="match status" value="1"/>
</dbReference>
<evidence type="ECO:0000313" key="6">
    <source>
        <dbReference type="Proteomes" id="UP000305751"/>
    </source>
</evidence>
<keyword evidence="3" id="KW-1133">Transmembrane helix</keyword>
<evidence type="ECO:0000256" key="3">
    <source>
        <dbReference type="SAM" id="Phobius"/>
    </source>
</evidence>
<sequence length="720" mass="75029">MANVFDYIFNIGGNYTATINGMSTATGDFSAKVDGAQNSIGKLTTVLAGIDLVKNALSGLQQATDAFSVSGIALDRNMHDLSAVAGVTGDSLKQIESFARQSAKTFGTDASVAVEGYKLLLSQLSPELGKYPEALCAMGDNIQITSKLMGGDGVAAAQVLTTAMNQYGVSLEDPMKASEEMARMMNVMAAAGQAGSAELPAISAALQQCGMAAKAANVSFEETNAAIQVLDKAGKKASEGGVALRNVLGQLSKGRFVEKQAAEELQKAGIDVQALGDNSKSLKERLDMLKPMLNDSALLSKFFGVENANAARALIQGTEALDGFTQAVTGTNSATDQAAIIMQSYAERQAVVNQKIEDFKISVFQATGDTTLWAGAIMGLLTPLAQLMPLILGVGKLMMWVKGINWAGMWTWVKKSVYVARLQMAFMNRELITGQFASNGFLINITRATLAVLRFATVGIFNALKGLGALVLSFVTGGTASATFSTIASTSFSAFATVAKTACRAVSVAIMSIPIVGWIAAAIAALIAIGVYFWNTSAKFRAVLKGTWAAFKACFTGIGELAKQTFGAIGDLIKAAFSLDAKGISNALNKLKSGFSDYGKQIGAAFNEAYDAEMSEAAKKQAAEKAKGKNPATNGTGAAVPTVEVPKVDPTGGSLGTATGKGAASGDGGGKIRNVTINIEKLVERIELHTATVSEGTEQIKERVLEALMGALNDTQLATE</sequence>
<feature type="domain" description="Phage tail tape measure protein" evidence="4">
    <location>
        <begin position="140"/>
        <end position="293"/>
    </location>
</feature>
<dbReference type="PANTHER" id="PTHR37813:SF1">
    <property type="entry name" value="FELS-2 PROPHAGE PROTEIN"/>
    <property type="match status" value="1"/>
</dbReference>
<keyword evidence="3" id="KW-0812">Transmembrane</keyword>
<dbReference type="PANTHER" id="PTHR37813">
    <property type="entry name" value="FELS-2 PROPHAGE PROTEIN"/>
    <property type="match status" value="1"/>
</dbReference>
<dbReference type="Proteomes" id="UP000305751">
    <property type="component" value="Unassembled WGS sequence"/>
</dbReference>
<name>A0A4S2B0J9_9BACE</name>
<feature type="region of interest" description="Disordered" evidence="2">
    <location>
        <begin position="621"/>
        <end position="667"/>
    </location>
</feature>
<evidence type="ECO:0000259" key="4">
    <source>
        <dbReference type="Pfam" id="PF10145"/>
    </source>
</evidence>
<dbReference type="EMBL" id="SRZA01000006">
    <property type="protein sequence ID" value="TGY07469.1"/>
    <property type="molecule type" value="Genomic_DNA"/>
</dbReference>
<comment type="caution">
    <text evidence="5">The sequence shown here is derived from an EMBL/GenBank/DDBJ whole genome shotgun (WGS) entry which is preliminary data.</text>
</comment>
<dbReference type="Pfam" id="PF10145">
    <property type="entry name" value="PhageMin_Tail"/>
    <property type="match status" value="1"/>
</dbReference>